<keyword evidence="2" id="KW-1185">Reference proteome</keyword>
<evidence type="ECO:0000313" key="1">
    <source>
        <dbReference type="EMBL" id="CAG8819973.1"/>
    </source>
</evidence>
<sequence>KGTKQRAPDIQEENYSFDLASPIRATLHQVPKPTQKPYQRKNLFCLANLGSHLLVSLLPYHPNSTTLLRHYAPLLGSFLKWKNHKSHKSYHEDKLVAGDWVAEYQDLGQSDKCCHCFAHSALFFQSL</sequence>
<organism evidence="1 2">
    <name type="scientific">Gigaspora margarita</name>
    <dbReference type="NCBI Taxonomy" id="4874"/>
    <lineage>
        <taxon>Eukaryota</taxon>
        <taxon>Fungi</taxon>
        <taxon>Fungi incertae sedis</taxon>
        <taxon>Mucoromycota</taxon>
        <taxon>Glomeromycotina</taxon>
        <taxon>Glomeromycetes</taxon>
        <taxon>Diversisporales</taxon>
        <taxon>Gigasporaceae</taxon>
        <taxon>Gigaspora</taxon>
    </lineage>
</organism>
<proteinExistence type="predicted"/>
<dbReference type="EMBL" id="CAJVQB010033570">
    <property type="protein sequence ID" value="CAG8819973.1"/>
    <property type="molecule type" value="Genomic_DNA"/>
</dbReference>
<protein>
    <submittedName>
        <fullName evidence="1">39972_t:CDS:1</fullName>
    </submittedName>
</protein>
<reference evidence="1 2" key="1">
    <citation type="submission" date="2021-06" db="EMBL/GenBank/DDBJ databases">
        <authorList>
            <person name="Kallberg Y."/>
            <person name="Tangrot J."/>
            <person name="Rosling A."/>
        </authorList>
    </citation>
    <scope>NUCLEOTIDE SEQUENCE [LARGE SCALE GENOMIC DNA]</scope>
    <source>
        <strain evidence="1 2">120-4 pot B 10/14</strain>
    </source>
</reference>
<evidence type="ECO:0000313" key="2">
    <source>
        <dbReference type="Proteomes" id="UP000789901"/>
    </source>
</evidence>
<comment type="caution">
    <text evidence="1">The sequence shown here is derived from an EMBL/GenBank/DDBJ whole genome shotgun (WGS) entry which is preliminary data.</text>
</comment>
<name>A0ABN7W7Q3_GIGMA</name>
<accession>A0ABN7W7Q3</accession>
<dbReference type="Proteomes" id="UP000789901">
    <property type="component" value="Unassembled WGS sequence"/>
</dbReference>
<feature type="non-terminal residue" evidence="1">
    <location>
        <position position="1"/>
    </location>
</feature>
<gene>
    <name evidence="1" type="ORF">GMARGA_LOCUS27451</name>
</gene>